<sequence>MSHRRAQSQDPTSYSRTAEWVEQHAHVRDEPKPRRRRDSERSLIPSYDTSVPSSSRLTGSTTLSRASGNSVRNEMAAYEARKQRPVVAPPPATPMVHSQSHRGYKAGEVLNSLTLDKYKAAPGSVLVQSPVEEGWPKSLSGRPPPSKAVKSSKPPPAFLRKRRPSDASQGGSQPQSQPQRASSRTRESKPLPPRPGSPGMVRKWTL</sequence>
<dbReference type="Proteomes" id="UP001055072">
    <property type="component" value="Unassembled WGS sequence"/>
</dbReference>
<evidence type="ECO:0000313" key="1">
    <source>
        <dbReference type="EMBL" id="KAI0090091.1"/>
    </source>
</evidence>
<keyword evidence="2" id="KW-1185">Reference proteome</keyword>
<name>A0ACB8U785_9APHY</name>
<dbReference type="EMBL" id="MU274908">
    <property type="protein sequence ID" value="KAI0090091.1"/>
    <property type="molecule type" value="Genomic_DNA"/>
</dbReference>
<comment type="caution">
    <text evidence="1">The sequence shown here is derived from an EMBL/GenBank/DDBJ whole genome shotgun (WGS) entry which is preliminary data.</text>
</comment>
<gene>
    <name evidence="1" type="ORF">BDY19DRAFT_749773</name>
</gene>
<proteinExistence type="predicted"/>
<protein>
    <submittedName>
        <fullName evidence="1">Uncharacterized protein</fullName>
    </submittedName>
</protein>
<reference evidence="1" key="1">
    <citation type="journal article" date="2021" name="Environ. Microbiol.">
        <title>Gene family expansions and transcriptome signatures uncover fungal adaptations to wood decay.</title>
        <authorList>
            <person name="Hage H."/>
            <person name="Miyauchi S."/>
            <person name="Viragh M."/>
            <person name="Drula E."/>
            <person name="Min B."/>
            <person name="Chaduli D."/>
            <person name="Navarro D."/>
            <person name="Favel A."/>
            <person name="Norest M."/>
            <person name="Lesage-Meessen L."/>
            <person name="Balint B."/>
            <person name="Merenyi Z."/>
            <person name="de Eugenio L."/>
            <person name="Morin E."/>
            <person name="Martinez A.T."/>
            <person name="Baldrian P."/>
            <person name="Stursova M."/>
            <person name="Martinez M.J."/>
            <person name="Novotny C."/>
            <person name="Magnuson J.K."/>
            <person name="Spatafora J.W."/>
            <person name="Maurice S."/>
            <person name="Pangilinan J."/>
            <person name="Andreopoulos W."/>
            <person name="LaButti K."/>
            <person name="Hundley H."/>
            <person name="Na H."/>
            <person name="Kuo A."/>
            <person name="Barry K."/>
            <person name="Lipzen A."/>
            <person name="Henrissat B."/>
            <person name="Riley R."/>
            <person name="Ahrendt S."/>
            <person name="Nagy L.G."/>
            <person name="Grigoriev I.V."/>
            <person name="Martin F."/>
            <person name="Rosso M.N."/>
        </authorList>
    </citation>
    <scope>NUCLEOTIDE SEQUENCE</scope>
    <source>
        <strain evidence="1">CBS 384.51</strain>
    </source>
</reference>
<evidence type="ECO:0000313" key="2">
    <source>
        <dbReference type="Proteomes" id="UP001055072"/>
    </source>
</evidence>
<organism evidence="1 2">
    <name type="scientific">Irpex rosettiformis</name>
    <dbReference type="NCBI Taxonomy" id="378272"/>
    <lineage>
        <taxon>Eukaryota</taxon>
        <taxon>Fungi</taxon>
        <taxon>Dikarya</taxon>
        <taxon>Basidiomycota</taxon>
        <taxon>Agaricomycotina</taxon>
        <taxon>Agaricomycetes</taxon>
        <taxon>Polyporales</taxon>
        <taxon>Irpicaceae</taxon>
        <taxon>Irpex</taxon>
    </lineage>
</organism>
<accession>A0ACB8U785</accession>